<dbReference type="InterPro" id="IPR039426">
    <property type="entry name" value="TonB-dep_rcpt-like"/>
</dbReference>
<feature type="signal peptide" evidence="13">
    <location>
        <begin position="1"/>
        <end position="24"/>
    </location>
</feature>
<name>Q478H5_DECAR</name>
<dbReference type="GO" id="GO:0015344">
    <property type="term" value="F:siderophore uptake transmembrane transporter activity"/>
    <property type="evidence" value="ECO:0007669"/>
    <property type="project" value="TreeGrafter"/>
</dbReference>
<evidence type="ECO:0000256" key="12">
    <source>
        <dbReference type="RuleBase" id="RU003357"/>
    </source>
</evidence>
<evidence type="ECO:0000256" key="11">
    <source>
        <dbReference type="PROSITE-ProRule" id="PRU01360"/>
    </source>
</evidence>
<evidence type="ECO:0000256" key="7">
    <source>
        <dbReference type="ARBA" id="ARBA00023077"/>
    </source>
</evidence>
<dbReference type="PANTHER" id="PTHR30069">
    <property type="entry name" value="TONB-DEPENDENT OUTER MEMBRANE RECEPTOR"/>
    <property type="match status" value="1"/>
</dbReference>
<dbReference type="CDD" id="cd01347">
    <property type="entry name" value="ligand_gated_channel"/>
    <property type="match status" value="1"/>
</dbReference>
<comment type="similarity">
    <text evidence="2 11 12">Belongs to the TonB-dependent receptor family.</text>
</comment>
<dbReference type="PANTHER" id="PTHR30069:SF29">
    <property type="entry name" value="HEMOGLOBIN AND HEMOGLOBIN-HAPTOGLOBIN-BINDING PROTEIN 1-RELATED"/>
    <property type="match status" value="1"/>
</dbReference>
<dbReference type="KEGG" id="dar:Daro_4029"/>
<gene>
    <name evidence="16" type="ordered locus">Daro_4029</name>
</gene>
<dbReference type="OrthoDB" id="183532at2"/>
<evidence type="ECO:0000256" key="8">
    <source>
        <dbReference type="ARBA" id="ARBA00023136"/>
    </source>
</evidence>
<dbReference type="GO" id="GO:0044718">
    <property type="term" value="P:siderophore transmembrane transport"/>
    <property type="evidence" value="ECO:0007669"/>
    <property type="project" value="TreeGrafter"/>
</dbReference>
<proteinExistence type="inferred from homology"/>
<evidence type="ECO:0000256" key="1">
    <source>
        <dbReference type="ARBA" id="ARBA00004571"/>
    </source>
</evidence>
<keyword evidence="7 12" id="KW-0798">TonB box</keyword>
<organism evidence="16">
    <name type="scientific">Dechloromonas aromatica (strain RCB)</name>
    <dbReference type="NCBI Taxonomy" id="159087"/>
    <lineage>
        <taxon>Bacteria</taxon>
        <taxon>Pseudomonadati</taxon>
        <taxon>Pseudomonadota</taxon>
        <taxon>Betaproteobacteria</taxon>
        <taxon>Rhodocyclales</taxon>
        <taxon>Azonexaceae</taxon>
        <taxon>Dechloromonas</taxon>
    </lineage>
</organism>
<dbReference type="GO" id="GO:0009279">
    <property type="term" value="C:cell outer membrane"/>
    <property type="evidence" value="ECO:0007669"/>
    <property type="project" value="UniProtKB-SubCell"/>
</dbReference>
<keyword evidence="4 11" id="KW-1134">Transmembrane beta strand</keyword>
<evidence type="ECO:0000256" key="6">
    <source>
        <dbReference type="ARBA" id="ARBA00022729"/>
    </source>
</evidence>
<evidence type="ECO:0000259" key="14">
    <source>
        <dbReference type="Pfam" id="PF00593"/>
    </source>
</evidence>
<keyword evidence="3 11" id="KW-0813">Transport</keyword>
<dbReference type="Pfam" id="PF07715">
    <property type="entry name" value="Plug"/>
    <property type="match status" value="1"/>
</dbReference>
<dbReference type="STRING" id="159087.Daro_4029"/>
<feature type="chain" id="PRO_5004233178" evidence="13">
    <location>
        <begin position="25"/>
        <end position="719"/>
    </location>
</feature>
<evidence type="ECO:0000256" key="3">
    <source>
        <dbReference type="ARBA" id="ARBA00022448"/>
    </source>
</evidence>
<accession>Q478H5</accession>
<dbReference type="EMBL" id="CP000089">
    <property type="protein sequence ID" value="AAZ48756.1"/>
    <property type="molecule type" value="Genomic_DNA"/>
</dbReference>
<evidence type="ECO:0000259" key="15">
    <source>
        <dbReference type="Pfam" id="PF07715"/>
    </source>
</evidence>
<dbReference type="Gene3D" id="2.40.170.20">
    <property type="entry name" value="TonB-dependent receptor, beta-barrel domain"/>
    <property type="match status" value="1"/>
</dbReference>
<dbReference type="InterPro" id="IPR037066">
    <property type="entry name" value="Plug_dom_sf"/>
</dbReference>
<dbReference type="Pfam" id="PF00593">
    <property type="entry name" value="TonB_dep_Rec_b-barrel"/>
    <property type="match status" value="1"/>
</dbReference>
<comment type="subcellular location">
    <subcellularLocation>
        <location evidence="1 11">Cell outer membrane</location>
        <topology evidence="1 11">Multi-pass membrane protein</topology>
    </subcellularLocation>
</comment>
<feature type="domain" description="TonB-dependent receptor-like beta-barrel" evidence="14">
    <location>
        <begin position="266"/>
        <end position="695"/>
    </location>
</feature>
<evidence type="ECO:0000256" key="4">
    <source>
        <dbReference type="ARBA" id="ARBA00022452"/>
    </source>
</evidence>
<sequence>MKIHLRPITLGLITAFSQPLSAFAQQALEPVVVTATRGPLLLEHATGETVVIGRQEIEARQTDRLTDIVNNTAGVFVSTGKGPLQTTPGFALRGIPSDRRALVLLDGIPMTDGYAGSVLLGGIPTESIQQTEILFGPMSSLYGGNAMGGVVNFVTRMPTRTEFGFNVGYGDAFETGKAPADVQKAYLHAGTRLENGLAIRFTGNWAQTNGYRSEWVTGSRPTGSRGAIPTSTELGAGTYLLGQKGDNTWQEHGASLKLEQRVSTDTSWRAGWLLQDYHYGYAAPESFVRSNATGAPIYNVSFAGGDSNYTRQLFHAGFDTKLGIGQLNVLASHTAVTTNSYIIATTGSTAFGGPGRISDSPSESTAFDTYWNASLGAHDLTVGYAYRQDSADAKDYTLSNWGNPESKTALYSTASGKMYLHGAYLQDNWQLAPSLTVQGGLRYDHWLNANGQSSDPTGSYSYAERTAAAWSPKLGASWRVTDAFTLRTSAGKAFHAPTVYDLYRSSFSSYLISANPALTPETVKSWEVGSDWRAWNGGEIRATYFHNEIDDLIYLGPKQTGPGNIVVRKRINAGKARTNGVTLSATHHFDADNRVFANLTYTHSEMLENSASPSSVGKRLTGLPEKQASIGFETRRGDWLLSTSGRYASKQYADDTNADTAAAVYKAYDAYFVVDSKLSYRFNKSLNASLAVSNLFDRNYFSYYAAPGRAWFASLAYSY</sequence>
<keyword evidence="5 11" id="KW-0812">Transmembrane</keyword>
<evidence type="ECO:0000256" key="9">
    <source>
        <dbReference type="ARBA" id="ARBA00023170"/>
    </source>
</evidence>
<evidence type="ECO:0000256" key="10">
    <source>
        <dbReference type="ARBA" id="ARBA00023237"/>
    </source>
</evidence>
<evidence type="ECO:0000256" key="13">
    <source>
        <dbReference type="SAM" id="SignalP"/>
    </source>
</evidence>
<keyword evidence="8 11" id="KW-0472">Membrane</keyword>
<keyword evidence="9 16" id="KW-0675">Receptor</keyword>
<dbReference type="InterPro" id="IPR036942">
    <property type="entry name" value="Beta-barrel_TonB_sf"/>
</dbReference>
<evidence type="ECO:0000256" key="5">
    <source>
        <dbReference type="ARBA" id="ARBA00022692"/>
    </source>
</evidence>
<dbReference type="InterPro" id="IPR000531">
    <property type="entry name" value="Beta-barrel_TonB"/>
</dbReference>
<dbReference type="SUPFAM" id="SSF56935">
    <property type="entry name" value="Porins"/>
    <property type="match status" value="1"/>
</dbReference>
<dbReference type="AlphaFoldDB" id="Q478H5"/>
<reference evidence="16" key="1">
    <citation type="submission" date="2005-08" db="EMBL/GenBank/DDBJ databases">
        <title>Complete sequence of Dechloromonas aromatica RCB.</title>
        <authorList>
            <person name="Salinero K.K."/>
            <person name="Copeland A."/>
            <person name="Lucas S."/>
            <person name="Lapidus A."/>
            <person name="Barry K."/>
            <person name="Detter J.C."/>
            <person name="Glavina T."/>
            <person name="Hammon N."/>
            <person name="Israni S."/>
            <person name="Pitluck S."/>
            <person name="Di Bartolo G."/>
            <person name="Trong S."/>
            <person name="Schmutz J."/>
            <person name="Larimer F."/>
            <person name="Land M."/>
            <person name="Ivanova N."/>
            <person name="Richardson P."/>
        </authorList>
    </citation>
    <scope>NUCLEOTIDE SEQUENCE</scope>
    <source>
        <strain evidence="16">RCB</strain>
    </source>
</reference>
<protein>
    <submittedName>
        <fullName evidence="16">TonB-dependent receptor</fullName>
    </submittedName>
</protein>
<dbReference type="InterPro" id="IPR012910">
    <property type="entry name" value="Plug_dom"/>
</dbReference>
<dbReference type="PROSITE" id="PS52016">
    <property type="entry name" value="TONB_DEPENDENT_REC_3"/>
    <property type="match status" value="1"/>
</dbReference>
<evidence type="ECO:0000313" key="16">
    <source>
        <dbReference type="EMBL" id="AAZ48756.1"/>
    </source>
</evidence>
<dbReference type="Gene3D" id="2.170.130.10">
    <property type="entry name" value="TonB-dependent receptor, plug domain"/>
    <property type="match status" value="1"/>
</dbReference>
<feature type="domain" description="TonB-dependent receptor plug" evidence="15">
    <location>
        <begin position="45"/>
        <end position="150"/>
    </location>
</feature>
<keyword evidence="6 13" id="KW-0732">Signal</keyword>
<dbReference type="HOGENOM" id="CLU_008287_18_1_4"/>
<dbReference type="eggNOG" id="COG4771">
    <property type="taxonomic scope" value="Bacteria"/>
</dbReference>
<evidence type="ECO:0000256" key="2">
    <source>
        <dbReference type="ARBA" id="ARBA00009810"/>
    </source>
</evidence>
<keyword evidence="10 11" id="KW-0998">Cell outer membrane</keyword>